<dbReference type="InterPro" id="IPR036390">
    <property type="entry name" value="WH_DNA-bd_sf"/>
</dbReference>
<keyword evidence="8 12" id="KW-0238">DNA-binding</keyword>
<comment type="similarity">
    <text evidence="1 12 13">Belongs to the peptidase S24 family.</text>
</comment>
<evidence type="ECO:0000313" key="17">
    <source>
        <dbReference type="EMBL" id="SMC99000.1"/>
    </source>
</evidence>
<evidence type="ECO:0000313" key="18">
    <source>
        <dbReference type="Proteomes" id="UP000192656"/>
    </source>
</evidence>
<evidence type="ECO:0000256" key="1">
    <source>
        <dbReference type="ARBA" id="ARBA00007484"/>
    </source>
</evidence>
<dbReference type="GO" id="GO:0003677">
    <property type="term" value="F:DNA binding"/>
    <property type="evidence" value="ECO:0007669"/>
    <property type="project" value="UniProtKB-UniRule"/>
</dbReference>
<dbReference type="InterPro" id="IPR036286">
    <property type="entry name" value="LexA/Signal_pep-like_sf"/>
</dbReference>
<dbReference type="EMBL" id="FWXR01000016">
    <property type="protein sequence ID" value="SMC99000.1"/>
    <property type="molecule type" value="Genomic_DNA"/>
</dbReference>
<protein>
    <recommendedName>
        <fullName evidence="12">LexA repressor</fullName>
        <ecNumber evidence="12">3.4.21.88</ecNumber>
    </recommendedName>
</protein>
<dbReference type="PRINTS" id="PR00726">
    <property type="entry name" value="LEXASERPTASE"/>
</dbReference>
<keyword evidence="7 12" id="KW-0805">Transcription regulation</keyword>
<evidence type="ECO:0000259" key="16">
    <source>
        <dbReference type="Pfam" id="PF01726"/>
    </source>
</evidence>
<dbReference type="GO" id="GO:0006260">
    <property type="term" value="P:DNA replication"/>
    <property type="evidence" value="ECO:0007669"/>
    <property type="project" value="UniProtKB-UniRule"/>
</dbReference>
<dbReference type="GO" id="GO:0009432">
    <property type="term" value="P:SOS response"/>
    <property type="evidence" value="ECO:0007669"/>
    <property type="project" value="UniProtKB-UniRule"/>
</dbReference>
<dbReference type="PANTHER" id="PTHR33516:SF2">
    <property type="entry name" value="LEXA REPRESSOR-RELATED"/>
    <property type="match status" value="1"/>
</dbReference>
<feature type="region of interest" description="Disordered" evidence="14">
    <location>
        <begin position="73"/>
        <end position="116"/>
    </location>
</feature>
<feature type="DNA-binding region" description="H-T-H motif" evidence="12">
    <location>
        <begin position="26"/>
        <end position="46"/>
    </location>
</feature>
<dbReference type="FunFam" id="1.10.10.10:FF:000102">
    <property type="entry name" value="LexA repressor"/>
    <property type="match status" value="1"/>
</dbReference>
<dbReference type="HAMAP" id="MF_00015">
    <property type="entry name" value="LexA"/>
    <property type="match status" value="1"/>
</dbReference>
<dbReference type="SUPFAM" id="SSF51306">
    <property type="entry name" value="LexA/Signal peptidase"/>
    <property type="match status" value="1"/>
</dbReference>
<evidence type="ECO:0000256" key="12">
    <source>
        <dbReference type="HAMAP-Rule" id="MF_00015"/>
    </source>
</evidence>
<keyword evidence="11 12" id="KW-0742">SOS response</keyword>
<evidence type="ECO:0000256" key="3">
    <source>
        <dbReference type="ARBA" id="ARBA00022705"/>
    </source>
</evidence>
<comment type="subunit">
    <text evidence="12">Homodimer.</text>
</comment>
<dbReference type="GO" id="GO:0006281">
    <property type="term" value="P:DNA repair"/>
    <property type="evidence" value="ECO:0007669"/>
    <property type="project" value="UniProtKB-UniRule"/>
</dbReference>
<keyword evidence="10 12" id="KW-0234">DNA repair</keyword>
<feature type="active site" description="For autocatalytic cleavage activity" evidence="12">
    <location>
        <position position="162"/>
    </location>
</feature>
<dbReference type="InterPro" id="IPR006199">
    <property type="entry name" value="LexA_DNA-bd_dom"/>
</dbReference>
<evidence type="ECO:0000256" key="11">
    <source>
        <dbReference type="ARBA" id="ARBA00023236"/>
    </source>
</evidence>
<dbReference type="GO" id="GO:0045892">
    <property type="term" value="P:negative regulation of DNA-templated transcription"/>
    <property type="evidence" value="ECO:0007669"/>
    <property type="project" value="UniProtKB-UniRule"/>
</dbReference>
<evidence type="ECO:0000256" key="6">
    <source>
        <dbReference type="ARBA" id="ARBA00022813"/>
    </source>
</evidence>
<comment type="catalytic activity">
    <reaction evidence="12">
        <text>Hydrolysis of Ala-|-Gly bond in repressor LexA.</text>
        <dbReference type="EC" id="3.4.21.88"/>
    </reaction>
</comment>
<dbReference type="InterPro" id="IPR006200">
    <property type="entry name" value="LexA"/>
</dbReference>
<feature type="site" description="Cleavage; by autolysis" evidence="12">
    <location>
        <begin position="127"/>
        <end position="128"/>
    </location>
</feature>
<keyword evidence="2 12" id="KW-0678">Repressor</keyword>
<organism evidence="17 18">
    <name type="scientific">Fulvimarina manganoxydans</name>
    <dbReference type="NCBI Taxonomy" id="937218"/>
    <lineage>
        <taxon>Bacteria</taxon>
        <taxon>Pseudomonadati</taxon>
        <taxon>Pseudomonadota</taxon>
        <taxon>Alphaproteobacteria</taxon>
        <taxon>Hyphomicrobiales</taxon>
        <taxon>Aurantimonadaceae</taxon>
        <taxon>Fulvimarina</taxon>
    </lineage>
</organism>
<dbReference type="FunFam" id="2.10.109.10:FF:000001">
    <property type="entry name" value="LexA repressor"/>
    <property type="match status" value="1"/>
</dbReference>
<dbReference type="PANTHER" id="PTHR33516">
    <property type="entry name" value="LEXA REPRESSOR"/>
    <property type="match status" value="1"/>
</dbReference>
<dbReference type="RefSeq" id="WP_084411526.1">
    <property type="nucleotide sequence ID" value="NZ_FWXR01000016.1"/>
</dbReference>
<dbReference type="OrthoDB" id="9802364at2"/>
<feature type="domain" description="Peptidase S24/S26A/S26B/S26C" evidence="15">
    <location>
        <begin position="120"/>
        <end position="235"/>
    </location>
</feature>
<keyword evidence="6 12" id="KW-0068">Autocatalytic cleavage</keyword>
<comment type="function">
    <text evidence="12">Represses a number of genes involved in the response to DNA damage (SOS response), including recA and lexA. In the presence of single-stranded DNA, RecA interacts with LexA causing an autocatalytic cleavage which disrupts the DNA-binding part of LexA, leading to derepression of the SOS regulon and eventually DNA repair.</text>
</comment>
<evidence type="ECO:0000256" key="7">
    <source>
        <dbReference type="ARBA" id="ARBA00023015"/>
    </source>
</evidence>
<evidence type="ECO:0000256" key="14">
    <source>
        <dbReference type="SAM" id="MobiDB-lite"/>
    </source>
</evidence>
<dbReference type="InterPro" id="IPR036388">
    <property type="entry name" value="WH-like_DNA-bd_sf"/>
</dbReference>
<dbReference type="Pfam" id="PF00717">
    <property type="entry name" value="Peptidase_S24"/>
    <property type="match status" value="1"/>
</dbReference>
<evidence type="ECO:0000259" key="15">
    <source>
        <dbReference type="Pfam" id="PF00717"/>
    </source>
</evidence>
<dbReference type="InterPro" id="IPR015927">
    <property type="entry name" value="Peptidase_S24_S26A/B/C"/>
</dbReference>
<evidence type="ECO:0000256" key="10">
    <source>
        <dbReference type="ARBA" id="ARBA00023204"/>
    </source>
</evidence>
<evidence type="ECO:0000256" key="8">
    <source>
        <dbReference type="ARBA" id="ARBA00023125"/>
    </source>
</evidence>
<proteinExistence type="inferred from homology"/>
<dbReference type="GO" id="GO:0006508">
    <property type="term" value="P:proteolysis"/>
    <property type="evidence" value="ECO:0007669"/>
    <property type="project" value="InterPro"/>
</dbReference>
<dbReference type="GO" id="GO:0004252">
    <property type="term" value="F:serine-type endopeptidase activity"/>
    <property type="evidence" value="ECO:0007669"/>
    <property type="project" value="UniProtKB-UniRule"/>
</dbReference>
<feature type="active site" description="For autocatalytic cleavage activity" evidence="12">
    <location>
        <position position="200"/>
    </location>
</feature>
<keyword evidence="3 12" id="KW-0235">DNA replication</keyword>
<dbReference type="Proteomes" id="UP000192656">
    <property type="component" value="Unassembled WGS sequence"/>
</dbReference>
<evidence type="ECO:0000256" key="4">
    <source>
        <dbReference type="ARBA" id="ARBA00022763"/>
    </source>
</evidence>
<name>A0A1W2DNB5_9HYPH</name>
<feature type="domain" description="LexA repressor DNA-binding" evidence="16">
    <location>
        <begin position="2"/>
        <end position="63"/>
    </location>
</feature>
<dbReference type="InterPro" id="IPR006197">
    <property type="entry name" value="Peptidase_S24_LexA"/>
</dbReference>
<dbReference type="NCBIfam" id="TIGR00498">
    <property type="entry name" value="lexA"/>
    <property type="match status" value="1"/>
</dbReference>
<dbReference type="STRING" id="937218.SAMN06297251_11679"/>
<dbReference type="Gene3D" id="2.10.109.10">
    <property type="entry name" value="Umud Fragment, subunit A"/>
    <property type="match status" value="1"/>
</dbReference>
<evidence type="ECO:0000256" key="13">
    <source>
        <dbReference type="RuleBase" id="RU003991"/>
    </source>
</evidence>
<gene>
    <name evidence="12" type="primary">lexA</name>
    <name evidence="17" type="ORF">SAMN06297251_11679</name>
</gene>
<dbReference type="CDD" id="cd06529">
    <property type="entry name" value="S24_LexA-like"/>
    <property type="match status" value="1"/>
</dbReference>
<keyword evidence="4 12" id="KW-0227">DNA damage</keyword>
<evidence type="ECO:0000256" key="5">
    <source>
        <dbReference type="ARBA" id="ARBA00022801"/>
    </source>
</evidence>
<keyword evidence="18" id="KW-1185">Reference proteome</keyword>
<dbReference type="Gene3D" id="1.10.10.10">
    <property type="entry name" value="Winged helix-like DNA-binding domain superfamily/Winged helix DNA-binding domain"/>
    <property type="match status" value="1"/>
</dbReference>
<dbReference type="InterPro" id="IPR039418">
    <property type="entry name" value="LexA-like"/>
</dbReference>
<dbReference type="SUPFAM" id="SSF46785">
    <property type="entry name" value="Winged helix' DNA-binding domain"/>
    <property type="match status" value="1"/>
</dbReference>
<dbReference type="InterPro" id="IPR050077">
    <property type="entry name" value="LexA_repressor"/>
</dbReference>
<reference evidence="17 18" key="1">
    <citation type="submission" date="2017-04" db="EMBL/GenBank/DDBJ databases">
        <authorList>
            <person name="Afonso C.L."/>
            <person name="Miller P.J."/>
            <person name="Scott M.A."/>
            <person name="Spackman E."/>
            <person name="Goraichik I."/>
            <person name="Dimitrov K.M."/>
            <person name="Suarez D.L."/>
            <person name="Swayne D.E."/>
        </authorList>
    </citation>
    <scope>NUCLEOTIDE SEQUENCE [LARGE SCALE GENOMIC DNA]</scope>
    <source>
        <strain evidence="17 18">CGMCC 1.10972</strain>
    </source>
</reference>
<sequence>MLTRKQHELLMFIHSRLQEAGVPPSFDEMKDALELKSKSGIHRLITALEERGFIRRLPNRARALEVLRLPESIQSPRHAPTPPTTGFKPSVIQGSKGQPPAATKAPERDKAPASDTISVPVMGRIAAGVPISAIQHNTHSVAVPPDMITGGEHYALEVKGDSMIEAGILDGDTVIIRRTETATAGEIVVALVDDEEATLKRFRRRGDTIALEAANPAYETRIFHTDRVRVQGRLVGLIRRYH</sequence>
<keyword evidence="5 12" id="KW-0378">Hydrolase</keyword>
<keyword evidence="9 12" id="KW-0804">Transcription</keyword>
<dbReference type="EC" id="3.4.21.88" evidence="12"/>
<accession>A0A1W2DNB5</accession>
<evidence type="ECO:0000256" key="2">
    <source>
        <dbReference type="ARBA" id="ARBA00022491"/>
    </source>
</evidence>
<dbReference type="AlphaFoldDB" id="A0A1W2DNB5"/>
<dbReference type="Pfam" id="PF01726">
    <property type="entry name" value="LexA_DNA_bind"/>
    <property type="match status" value="1"/>
</dbReference>
<evidence type="ECO:0000256" key="9">
    <source>
        <dbReference type="ARBA" id="ARBA00023163"/>
    </source>
</evidence>